<feature type="domain" description="Solute-binding protein family 5" evidence="6">
    <location>
        <begin position="68"/>
        <end position="442"/>
    </location>
</feature>
<dbReference type="GO" id="GO:0043190">
    <property type="term" value="C:ATP-binding cassette (ABC) transporter complex"/>
    <property type="evidence" value="ECO:0007669"/>
    <property type="project" value="InterPro"/>
</dbReference>
<organism evidence="7 8">
    <name type="scientific">Pikeienuella piscinae</name>
    <dbReference type="NCBI Taxonomy" id="2748098"/>
    <lineage>
        <taxon>Bacteria</taxon>
        <taxon>Pseudomonadati</taxon>
        <taxon>Pseudomonadota</taxon>
        <taxon>Alphaproteobacteria</taxon>
        <taxon>Rhodobacterales</taxon>
        <taxon>Paracoccaceae</taxon>
        <taxon>Pikeienuella</taxon>
    </lineage>
</organism>
<gene>
    <name evidence="7" type="ORF">G5B40_18630</name>
</gene>
<evidence type="ECO:0000313" key="7">
    <source>
        <dbReference type="EMBL" id="QIE57970.1"/>
    </source>
</evidence>
<dbReference type="GO" id="GO:1904680">
    <property type="term" value="F:peptide transmembrane transporter activity"/>
    <property type="evidence" value="ECO:0007669"/>
    <property type="project" value="TreeGrafter"/>
</dbReference>
<accession>A0A7M3T7I9</accession>
<evidence type="ECO:0000313" key="8">
    <source>
        <dbReference type="Proteomes" id="UP000503336"/>
    </source>
</evidence>
<dbReference type="Gene3D" id="3.10.105.10">
    <property type="entry name" value="Dipeptide-binding Protein, Domain 3"/>
    <property type="match status" value="1"/>
</dbReference>
<dbReference type="PROSITE" id="PS00018">
    <property type="entry name" value="EF_HAND_1"/>
    <property type="match status" value="1"/>
</dbReference>
<dbReference type="CDD" id="cd08498">
    <property type="entry name" value="PBP2_NikA_DppA_OppA_like_2"/>
    <property type="match status" value="1"/>
</dbReference>
<comment type="similarity">
    <text evidence="2">Belongs to the bacterial solute-binding protein 5 family.</text>
</comment>
<feature type="signal peptide" evidence="5">
    <location>
        <begin position="1"/>
        <end position="25"/>
    </location>
</feature>
<dbReference type="Pfam" id="PF00496">
    <property type="entry name" value="SBP_bac_5"/>
    <property type="match status" value="1"/>
</dbReference>
<sequence length="527" mass="59734">MKRRYISAATAILAASAFAATPASAKELRWAFQTDTTSLDPMGHNVTFTFSVMGNVYEGLVRRSADLEIEPALATSWEILEPTRWRFHLREGVKFHNGNDFNADDVLFSYERINNKDSNLRDRVGGVTEVIKVDDYTVDFVTEVPNPILTAQWESFYMMDKEWSEEHGATVPTSTTKGIESYAGQHSNGTGPFKITEREVGVRTVFVPNEDWWGEVEHNLTKVTMTPVTQAATRVAALLSGEIDMMYPAPLQDIKRIDDNDGTRVISGPELRTIFLGMDQFRDQALGTNVEGNPFKDVRVRKAIYQAIDIDLISKKVMRGLSYPTSLMISPTLFPAGEQIERYPYDPEASKALLAEAGYPDGFETRFDCPNDRYVNDADICQVITAMLARVGIKLNTRAYPKAQFFADINRGKQDFAMYLLGWTPSSFDSHNVLYSLMSTWNEDTGRGRVNYGDFSDPRLDEITDLVLTETDQEKRDALILEAFQIVKDKVYYVPLHQQSVVWAARDNIELKQRADNQFQFRFVTVN</sequence>
<evidence type="ECO:0000256" key="4">
    <source>
        <dbReference type="ARBA" id="ARBA00022729"/>
    </source>
</evidence>
<name>A0A7M3T7I9_9RHOB</name>
<evidence type="ECO:0000256" key="3">
    <source>
        <dbReference type="ARBA" id="ARBA00022448"/>
    </source>
</evidence>
<evidence type="ECO:0000256" key="1">
    <source>
        <dbReference type="ARBA" id="ARBA00004418"/>
    </source>
</evidence>
<dbReference type="PANTHER" id="PTHR30290">
    <property type="entry name" value="PERIPLASMIC BINDING COMPONENT OF ABC TRANSPORTER"/>
    <property type="match status" value="1"/>
</dbReference>
<protein>
    <submittedName>
        <fullName evidence="7">ABC transporter substrate-binding protein</fullName>
    </submittedName>
</protein>
<reference evidence="7 8" key="1">
    <citation type="submission" date="2020-02" db="EMBL/GenBank/DDBJ databases">
        <title>complete genome sequence of Rhodobacteraceae bacterium.</title>
        <authorList>
            <person name="Park J."/>
            <person name="Kim Y.-S."/>
            <person name="Kim K.-H."/>
        </authorList>
    </citation>
    <scope>NUCLEOTIDE SEQUENCE [LARGE SCALE GENOMIC DNA]</scope>
    <source>
        <strain evidence="7 8">RR4-56</strain>
    </source>
</reference>
<dbReference type="InterPro" id="IPR000914">
    <property type="entry name" value="SBP_5_dom"/>
</dbReference>
<dbReference type="PANTHER" id="PTHR30290:SF9">
    <property type="entry name" value="OLIGOPEPTIDE-BINDING PROTEIN APPA"/>
    <property type="match status" value="1"/>
</dbReference>
<keyword evidence="4 5" id="KW-0732">Signal</keyword>
<feature type="chain" id="PRO_5029549750" evidence="5">
    <location>
        <begin position="26"/>
        <end position="527"/>
    </location>
</feature>
<dbReference type="EMBL" id="CP049056">
    <property type="protein sequence ID" value="QIE57970.1"/>
    <property type="molecule type" value="Genomic_DNA"/>
</dbReference>
<evidence type="ECO:0000256" key="5">
    <source>
        <dbReference type="SAM" id="SignalP"/>
    </source>
</evidence>
<dbReference type="InterPro" id="IPR030678">
    <property type="entry name" value="Peptide/Ni-bd"/>
</dbReference>
<dbReference type="GO" id="GO:0015833">
    <property type="term" value="P:peptide transport"/>
    <property type="evidence" value="ECO:0007669"/>
    <property type="project" value="TreeGrafter"/>
</dbReference>
<keyword evidence="3" id="KW-0813">Transport</keyword>
<dbReference type="KEGG" id="hdh:G5B40_18630"/>
<dbReference type="PIRSF" id="PIRSF002741">
    <property type="entry name" value="MppA"/>
    <property type="match status" value="1"/>
</dbReference>
<evidence type="ECO:0000259" key="6">
    <source>
        <dbReference type="Pfam" id="PF00496"/>
    </source>
</evidence>
<dbReference type="InterPro" id="IPR018247">
    <property type="entry name" value="EF_Hand_1_Ca_BS"/>
</dbReference>
<comment type="subcellular location">
    <subcellularLocation>
        <location evidence="1">Periplasm</location>
    </subcellularLocation>
</comment>
<keyword evidence="8" id="KW-1185">Reference proteome</keyword>
<dbReference type="Gene3D" id="3.40.190.10">
    <property type="entry name" value="Periplasmic binding protein-like II"/>
    <property type="match status" value="1"/>
</dbReference>
<dbReference type="Gene3D" id="3.90.76.10">
    <property type="entry name" value="Dipeptide-binding Protein, Domain 1"/>
    <property type="match status" value="1"/>
</dbReference>
<dbReference type="SUPFAM" id="SSF53850">
    <property type="entry name" value="Periplasmic binding protein-like II"/>
    <property type="match status" value="1"/>
</dbReference>
<dbReference type="AlphaFoldDB" id="A0A7M3T7I9"/>
<proteinExistence type="inferred from homology"/>
<dbReference type="InterPro" id="IPR039424">
    <property type="entry name" value="SBP_5"/>
</dbReference>
<evidence type="ECO:0000256" key="2">
    <source>
        <dbReference type="ARBA" id="ARBA00005695"/>
    </source>
</evidence>
<dbReference type="GO" id="GO:0030288">
    <property type="term" value="C:outer membrane-bounded periplasmic space"/>
    <property type="evidence" value="ECO:0007669"/>
    <property type="project" value="UniProtKB-ARBA"/>
</dbReference>
<dbReference type="Proteomes" id="UP000503336">
    <property type="component" value="Chromosome"/>
</dbReference>